<gene>
    <name evidence="2" type="ORF">BJ998_007781</name>
</gene>
<feature type="compositionally biased region" description="Polar residues" evidence="1">
    <location>
        <begin position="179"/>
        <end position="196"/>
    </location>
</feature>
<feature type="region of interest" description="Disordered" evidence="1">
    <location>
        <begin position="28"/>
        <end position="162"/>
    </location>
</feature>
<protein>
    <submittedName>
        <fullName evidence="2">Uncharacterized protein</fullName>
    </submittedName>
</protein>
<feature type="compositionally biased region" description="Pro residues" evidence="1">
    <location>
        <begin position="55"/>
        <end position="64"/>
    </location>
</feature>
<evidence type="ECO:0000313" key="3">
    <source>
        <dbReference type="Proteomes" id="UP000585638"/>
    </source>
</evidence>
<reference evidence="2 3" key="1">
    <citation type="submission" date="2020-08" db="EMBL/GenBank/DDBJ databases">
        <title>Sequencing the genomes of 1000 actinobacteria strains.</title>
        <authorList>
            <person name="Klenk H.-P."/>
        </authorList>
    </citation>
    <scope>NUCLEOTIDE SEQUENCE [LARGE SCALE GENOMIC DNA]</scope>
    <source>
        <strain evidence="2 3">DSM 43851</strain>
    </source>
</reference>
<keyword evidence="3" id="KW-1185">Reference proteome</keyword>
<organism evidence="2 3">
    <name type="scientific">Kutzneria kofuensis</name>
    <dbReference type="NCBI Taxonomy" id="103725"/>
    <lineage>
        <taxon>Bacteria</taxon>
        <taxon>Bacillati</taxon>
        <taxon>Actinomycetota</taxon>
        <taxon>Actinomycetes</taxon>
        <taxon>Pseudonocardiales</taxon>
        <taxon>Pseudonocardiaceae</taxon>
        <taxon>Kutzneria</taxon>
    </lineage>
</organism>
<name>A0A7W9NL15_9PSEU</name>
<accession>A0A7W9NL15</accession>
<feature type="region of interest" description="Disordered" evidence="1">
    <location>
        <begin position="177"/>
        <end position="196"/>
    </location>
</feature>
<proteinExistence type="predicted"/>
<dbReference type="AlphaFoldDB" id="A0A7W9NL15"/>
<comment type="caution">
    <text evidence="2">The sequence shown here is derived from an EMBL/GenBank/DDBJ whole genome shotgun (WGS) entry which is preliminary data.</text>
</comment>
<sequence length="263" mass="28951">MLALFSESVGTFSVKFLEKYGIASVWRENGPGLVHRPPRQQDSPPDRYQQDHVQPPLPSAPTPAGPIDAPPARHHRSTTNRTYCKITEPAREPDHHRPKRSTPPAMSKTRTLEPCLGTPSPATPATEQLVHDETQRSMSTTSQGLPRRHHQGLTSENGASNCIPDLYRANYRRPDALTYENTPSAGQRGSPQSPCAQVGTVQRTRLLPSAAAACLRRARSGRPRVPRHLYQDARSGLYRAGPAAPSCADRLVRVPFPNSDRSL</sequence>
<dbReference type="EMBL" id="JACHIR010000001">
    <property type="protein sequence ID" value="MBB5896585.1"/>
    <property type="molecule type" value="Genomic_DNA"/>
</dbReference>
<evidence type="ECO:0000256" key="1">
    <source>
        <dbReference type="SAM" id="MobiDB-lite"/>
    </source>
</evidence>
<dbReference type="Proteomes" id="UP000585638">
    <property type="component" value="Unassembled WGS sequence"/>
</dbReference>
<evidence type="ECO:0000313" key="2">
    <source>
        <dbReference type="EMBL" id="MBB5896585.1"/>
    </source>
</evidence>